<dbReference type="AlphaFoldDB" id="A0A918RA41"/>
<dbReference type="HAMAP" id="MF_01609">
    <property type="entry name" value="Glu_cys_ligase_2"/>
    <property type="match status" value="1"/>
</dbReference>
<dbReference type="PANTHER" id="PTHR36510:SF1">
    <property type="entry name" value="GLUTAMATE--CYSTEINE LIGASE 2-RELATED"/>
    <property type="match status" value="1"/>
</dbReference>
<keyword evidence="3 5" id="KW-0067">ATP-binding</keyword>
<evidence type="ECO:0000256" key="5">
    <source>
        <dbReference type="HAMAP-Rule" id="MF_01609"/>
    </source>
</evidence>
<comment type="similarity">
    <text evidence="5">Belongs to the glutamate--cysteine ligase type 2 family. YbdK subfamily.</text>
</comment>
<dbReference type="InterPro" id="IPR050141">
    <property type="entry name" value="GCL_type2/YbdK_subfam"/>
</dbReference>
<dbReference type="NCBIfam" id="NF010041">
    <property type="entry name" value="PRK13517.1-1"/>
    <property type="match status" value="1"/>
</dbReference>
<dbReference type="RefSeq" id="WP_190058149.1">
    <property type="nucleotide sequence ID" value="NZ_BMWH01000012.1"/>
</dbReference>
<dbReference type="GO" id="GO:0004357">
    <property type="term" value="F:glutamate-cysteine ligase activity"/>
    <property type="evidence" value="ECO:0007669"/>
    <property type="project" value="UniProtKB-EC"/>
</dbReference>
<dbReference type="InterPro" id="IPR006336">
    <property type="entry name" value="GCS2"/>
</dbReference>
<evidence type="ECO:0000256" key="1">
    <source>
        <dbReference type="ARBA" id="ARBA00022598"/>
    </source>
</evidence>
<dbReference type="GO" id="GO:0005524">
    <property type="term" value="F:ATP binding"/>
    <property type="evidence" value="ECO:0007669"/>
    <property type="project" value="UniProtKB-KW"/>
</dbReference>
<dbReference type="EC" id="6.3.2.2" evidence="5"/>
<evidence type="ECO:0000256" key="3">
    <source>
        <dbReference type="ARBA" id="ARBA00022840"/>
    </source>
</evidence>
<keyword evidence="2 5" id="KW-0547">Nucleotide-binding</keyword>
<name>A0A918RA41_9ACTN</name>
<dbReference type="InterPro" id="IPR011793">
    <property type="entry name" value="YbdK"/>
</dbReference>
<dbReference type="InterPro" id="IPR014746">
    <property type="entry name" value="Gln_synth/guanido_kin_cat_dom"/>
</dbReference>
<proteinExistence type="inferred from homology"/>
<dbReference type="EMBL" id="BMWH01000012">
    <property type="protein sequence ID" value="GGZ91619.1"/>
    <property type="molecule type" value="Genomic_DNA"/>
</dbReference>
<keyword evidence="7" id="KW-1185">Reference proteome</keyword>
<accession>A0A918RA41</accession>
<dbReference type="Pfam" id="PF04107">
    <property type="entry name" value="GCS2"/>
    <property type="match status" value="1"/>
</dbReference>
<dbReference type="SUPFAM" id="SSF55931">
    <property type="entry name" value="Glutamine synthetase/guanido kinase"/>
    <property type="match status" value="1"/>
</dbReference>
<dbReference type="Gene3D" id="3.30.590.20">
    <property type="match status" value="1"/>
</dbReference>
<dbReference type="NCBIfam" id="TIGR02050">
    <property type="entry name" value="gshA_cyan_rel"/>
    <property type="match status" value="1"/>
</dbReference>
<dbReference type="Proteomes" id="UP000623010">
    <property type="component" value="Unassembled WGS sequence"/>
</dbReference>
<protein>
    <recommendedName>
        <fullName evidence="5">Putative glutamate--cysteine ligase 2</fullName>
        <ecNumber evidence="5">6.3.2.2</ecNumber>
    </recommendedName>
    <alternativeName>
        <fullName evidence="5">Gamma-glutamylcysteine synthetase 2</fullName>
        <shortName evidence="5">GCS 2</shortName>
        <shortName evidence="5">Gamma-GCS 2</shortName>
    </alternativeName>
</protein>
<comment type="caution">
    <text evidence="6">The sequence shown here is derived from an EMBL/GenBank/DDBJ whole genome shotgun (WGS) entry which is preliminary data.</text>
</comment>
<dbReference type="PANTHER" id="PTHR36510">
    <property type="entry name" value="GLUTAMATE--CYSTEINE LIGASE 2-RELATED"/>
    <property type="match status" value="1"/>
</dbReference>
<evidence type="ECO:0000256" key="2">
    <source>
        <dbReference type="ARBA" id="ARBA00022741"/>
    </source>
</evidence>
<organism evidence="6 7">
    <name type="scientific">Streptomyces echinoruber</name>
    <dbReference type="NCBI Taxonomy" id="68898"/>
    <lineage>
        <taxon>Bacteria</taxon>
        <taxon>Bacillati</taxon>
        <taxon>Actinomycetota</taxon>
        <taxon>Actinomycetes</taxon>
        <taxon>Kitasatosporales</taxon>
        <taxon>Streptomycetaceae</taxon>
        <taxon>Streptomyces</taxon>
    </lineage>
</organism>
<comment type="catalytic activity">
    <reaction evidence="4 5">
        <text>L-cysteine + L-glutamate + ATP = gamma-L-glutamyl-L-cysteine + ADP + phosphate + H(+)</text>
        <dbReference type="Rhea" id="RHEA:13285"/>
        <dbReference type="ChEBI" id="CHEBI:15378"/>
        <dbReference type="ChEBI" id="CHEBI:29985"/>
        <dbReference type="ChEBI" id="CHEBI:30616"/>
        <dbReference type="ChEBI" id="CHEBI:35235"/>
        <dbReference type="ChEBI" id="CHEBI:43474"/>
        <dbReference type="ChEBI" id="CHEBI:58173"/>
        <dbReference type="ChEBI" id="CHEBI:456216"/>
        <dbReference type="EC" id="6.3.2.2"/>
    </reaction>
</comment>
<evidence type="ECO:0000313" key="6">
    <source>
        <dbReference type="EMBL" id="GGZ91619.1"/>
    </source>
</evidence>
<gene>
    <name evidence="6" type="ORF">GCM10010389_32600</name>
</gene>
<sequence length="367" mass="39388">MTTTLGVEEEYLLIDPVTGRLVAQSVKVRAAAGLEPFVAAHEIQAELLQAQVEVATPVCATLAEVGGHLLRLRHAVSEAAEAHGCRLAAGGTPALGQGLPVPVTEHVRYRAMQRQAPQLVAEQLVNGMHVHVAVADRQMGVEVLNRIRGWLPILTAMAANSPLWQGHDTGFASWRTVVFDRWPVSGVPPLFADEADYDRRVRRLLAAGVIGDTGQLYWQARLSERYPTVEVRCLDVQLRTDDAVMFAGLVRALVETAAGEATAGVPVPEWEPELAKAAMWQAARHGLGGYLIDPRGLRCRAGDAVFRLLQHVGPALEAAGDLREVDSLVHRLLRRGTGADQQRRALATGGLAAVNALLTGAEADGVS</sequence>
<keyword evidence="1 5" id="KW-0436">Ligase</keyword>
<evidence type="ECO:0000256" key="4">
    <source>
        <dbReference type="ARBA" id="ARBA00048819"/>
    </source>
</evidence>
<evidence type="ECO:0000313" key="7">
    <source>
        <dbReference type="Proteomes" id="UP000623010"/>
    </source>
</evidence>
<comment type="function">
    <text evidence="5">ATP-dependent carboxylate-amine ligase which exhibits weak glutamate--cysteine ligase activity.</text>
</comment>
<reference evidence="6" key="2">
    <citation type="submission" date="2020-09" db="EMBL/GenBank/DDBJ databases">
        <authorList>
            <person name="Sun Q."/>
            <person name="Ohkuma M."/>
        </authorList>
    </citation>
    <scope>NUCLEOTIDE SEQUENCE</scope>
    <source>
        <strain evidence="6">JCM 5016</strain>
    </source>
</reference>
<dbReference type="GO" id="GO:0042398">
    <property type="term" value="P:modified amino acid biosynthetic process"/>
    <property type="evidence" value="ECO:0007669"/>
    <property type="project" value="InterPro"/>
</dbReference>
<reference evidence="6" key="1">
    <citation type="journal article" date="2014" name="Int. J. Syst. Evol. Microbiol.">
        <title>Complete genome sequence of Corynebacterium casei LMG S-19264T (=DSM 44701T), isolated from a smear-ripened cheese.</title>
        <authorList>
            <consortium name="US DOE Joint Genome Institute (JGI-PGF)"/>
            <person name="Walter F."/>
            <person name="Albersmeier A."/>
            <person name="Kalinowski J."/>
            <person name="Ruckert C."/>
        </authorList>
    </citation>
    <scope>NUCLEOTIDE SEQUENCE</scope>
    <source>
        <strain evidence="6">JCM 5016</strain>
    </source>
</reference>